<dbReference type="Pfam" id="PF11449">
    <property type="entry name" value="ArsP_2"/>
    <property type="match status" value="1"/>
</dbReference>
<proteinExistence type="predicted"/>
<dbReference type="NCBIfam" id="NF037962">
    <property type="entry name" value="arsenic_eff"/>
    <property type="match status" value="1"/>
</dbReference>
<feature type="transmembrane region" description="Helical" evidence="1">
    <location>
        <begin position="351"/>
        <end position="373"/>
    </location>
</feature>
<accession>A0A859D391</accession>
<feature type="transmembrane region" description="Helical" evidence="1">
    <location>
        <begin position="57"/>
        <end position="76"/>
    </location>
</feature>
<organism evidence="2 3">
    <name type="scientific">Marinomonas primoryensis</name>
    <dbReference type="NCBI Taxonomy" id="178399"/>
    <lineage>
        <taxon>Bacteria</taxon>
        <taxon>Pseudomonadati</taxon>
        <taxon>Pseudomonadota</taxon>
        <taxon>Gammaproteobacteria</taxon>
        <taxon>Oceanospirillales</taxon>
        <taxon>Oceanospirillaceae</taxon>
        <taxon>Marinomonas</taxon>
    </lineage>
</organism>
<feature type="transmembrane region" description="Helical" evidence="1">
    <location>
        <begin position="148"/>
        <end position="169"/>
    </location>
</feature>
<keyword evidence="1" id="KW-0812">Transmembrane</keyword>
<feature type="transmembrane region" description="Helical" evidence="1">
    <location>
        <begin position="232"/>
        <end position="253"/>
    </location>
</feature>
<evidence type="ECO:0000256" key="1">
    <source>
        <dbReference type="SAM" id="Phobius"/>
    </source>
</evidence>
<reference evidence="2 3" key="1">
    <citation type="submission" date="2020-06" db="EMBL/GenBank/DDBJ databases">
        <authorList>
            <person name="Voronona O.L."/>
            <person name="Aksenova E.I."/>
            <person name="Kunda M.S."/>
            <person name="Semenov A.N."/>
            <person name="Ryzhova N."/>
        </authorList>
    </citation>
    <scope>NUCLEOTIDE SEQUENCE [LARGE SCALE GENOMIC DNA]</scope>
    <source>
        <strain evidence="2 3">MPKMM3633</strain>
    </source>
</reference>
<dbReference type="Proteomes" id="UP000509371">
    <property type="component" value="Chromosome"/>
</dbReference>
<sequence>MSKSTYLFFYSLLHNPIHINDNHLQLNYISLFMLTEAEIPLKQNHTLQQGLTSKRMIIPMALVMLWLIPSLRDIVYSVLADAFLQVSAFVALTLALYYGISHNLNATPLQHWMRKKPYREIVFAGLMGVLPGCGGAIVVITQYTQGKISFGAVVAVLTSTMGDAAFLLISQQPKDAVIVLSISIVVGIVSGLVTDSFLPAPKQELVHSASQRGTISLPHPSLFGIWVSRISIVFWCLLIIPASAIALLLAMQYNVNDLLGLPDKSIKYLGAIAGFICLLLWALSAKNDRYSELTKENDNTLPKHWIRKVAQDTQFVTSWVVVAFILFELILLFVGDGLLNSLKLLGSTTVFFATMVGLLPGCGPQIMVTGLYLQGAIPLSAQIANAISNDGDALFPAIALAPKAALIATVYSTVPALMAGYTYYWLVESV</sequence>
<dbReference type="AlphaFoldDB" id="A0A859D391"/>
<feature type="transmembrane region" description="Helical" evidence="1">
    <location>
        <begin position="316"/>
        <end position="339"/>
    </location>
</feature>
<name>A0A859D391_9GAMM</name>
<feature type="transmembrane region" description="Helical" evidence="1">
    <location>
        <begin position="121"/>
        <end position="142"/>
    </location>
</feature>
<protein>
    <submittedName>
        <fullName evidence="2">ArsP_2 domain-containing protein</fullName>
    </submittedName>
</protein>
<feature type="transmembrane region" description="Helical" evidence="1">
    <location>
        <begin position="82"/>
        <end position="100"/>
    </location>
</feature>
<evidence type="ECO:0000313" key="3">
    <source>
        <dbReference type="Proteomes" id="UP000509371"/>
    </source>
</evidence>
<feature type="transmembrane region" description="Helical" evidence="1">
    <location>
        <begin position="176"/>
        <end position="193"/>
    </location>
</feature>
<evidence type="ECO:0000313" key="2">
    <source>
        <dbReference type="EMBL" id="QKK81600.1"/>
    </source>
</evidence>
<gene>
    <name evidence="2" type="ORF">MP3633_2873</name>
</gene>
<keyword evidence="1" id="KW-0472">Membrane</keyword>
<feature type="transmembrane region" description="Helical" evidence="1">
    <location>
        <begin position="404"/>
        <end position="426"/>
    </location>
</feature>
<keyword evidence="1" id="KW-1133">Transmembrane helix</keyword>
<dbReference type="EMBL" id="CP054301">
    <property type="protein sequence ID" value="QKK81600.1"/>
    <property type="molecule type" value="Genomic_DNA"/>
</dbReference>
<dbReference type="InterPro" id="IPR021552">
    <property type="entry name" value="ArsP_2"/>
</dbReference>
<feature type="transmembrane region" description="Helical" evidence="1">
    <location>
        <begin position="265"/>
        <end position="283"/>
    </location>
</feature>
<dbReference type="KEGG" id="mpri:MP3633_2873"/>